<evidence type="ECO:0000313" key="1">
    <source>
        <dbReference type="EMBL" id="PJZ31361.1"/>
    </source>
</evidence>
<proteinExistence type="predicted"/>
<dbReference type="EMBL" id="NPDP01000003">
    <property type="protein sequence ID" value="PJZ31361.1"/>
    <property type="molecule type" value="Genomic_DNA"/>
</dbReference>
<keyword evidence="2" id="KW-1185">Reference proteome</keyword>
<accession>A0ABX4NDE4</accession>
<gene>
    <name evidence="1" type="ORF">CH378_02420</name>
</gene>
<name>A0ABX4NDE4_9LEPT</name>
<evidence type="ECO:0000313" key="2">
    <source>
        <dbReference type="Proteomes" id="UP000231919"/>
    </source>
</evidence>
<protein>
    <submittedName>
        <fullName evidence="1">Uncharacterized protein</fullName>
    </submittedName>
</protein>
<dbReference type="Proteomes" id="UP000231919">
    <property type="component" value="Unassembled WGS sequence"/>
</dbReference>
<comment type="caution">
    <text evidence="1">The sequence shown here is derived from an EMBL/GenBank/DDBJ whole genome shotgun (WGS) entry which is preliminary data.</text>
</comment>
<organism evidence="1 2">
    <name type="scientific">Leptospira kmetyi</name>
    <dbReference type="NCBI Taxonomy" id="408139"/>
    <lineage>
        <taxon>Bacteria</taxon>
        <taxon>Pseudomonadati</taxon>
        <taxon>Spirochaetota</taxon>
        <taxon>Spirochaetia</taxon>
        <taxon>Leptospirales</taxon>
        <taxon>Leptospiraceae</taxon>
        <taxon>Leptospira</taxon>
    </lineage>
</organism>
<sequence>MRLVAVGTPTKKLSFLRVSRETFLKGPELPGFFFFKMRFVLKIGSFSKRISLKTYSVFDAHP</sequence>
<reference evidence="1 2" key="1">
    <citation type="submission" date="2017-07" db="EMBL/GenBank/DDBJ databases">
        <title>Leptospira spp. isolated from tropical soils.</title>
        <authorList>
            <person name="Thibeaux R."/>
            <person name="Iraola G."/>
            <person name="Ferres I."/>
            <person name="Bierque E."/>
            <person name="Girault D."/>
            <person name="Soupe-Gilbert M.-E."/>
            <person name="Picardeau M."/>
            <person name="Goarant C."/>
        </authorList>
    </citation>
    <scope>NUCLEOTIDE SEQUENCE [LARGE SCALE GENOMIC DNA]</scope>
    <source>
        <strain evidence="1 2">JW2-C-B1</strain>
    </source>
</reference>